<dbReference type="NCBIfam" id="NF033592">
    <property type="entry name" value="transpos_IS4_1"/>
    <property type="match status" value="1"/>
</dbReference>
<dbReference type="Pfam" id="PF01609">
    <property type="entry name" value="DDE_Tnp_1"/>
    <property type="match status" value="1"/>
</dbReference>
<feature type="region of interest" description="Disordered" evidence="1">
    <location>
        <begin position="430"/>
        <end position="454"/>
    </location>
</feature>
<evidence type="ECO:0000259" key="2">
    <source>
        <dbReference type="Pfam" id="PF01609"/>
    </source>
</evidence>
<dbReference type="Proteomes" id="UP001500751">
    <property type="component" value="Unassembled WGS sequence"/>
</dbReference>
<feature type="compositionally biased region" description="Low complexity" evidence="1">
    <location>
        <begin position="439"/>
        <end position="454"/>
    </location>
</feature>
<dbReference type="SUPFAM" id="SSF53098">
    <property type="entry name" value="Ribonuclease H-like"/>
    <property type="match status" value="1"/>
</dbReference>
<accession>A0ABN2VQF6</accession>
<proteinExistence type="predicted"/>
<dbReference type="EMBL" id="BAAAQN010000098">
    <property type="protein sequence ID" value="GAA2064840.1"/>
    <property type="molecule type" value="Genomic_DNA"/>
</dbReference>
<reference evidence="4 5" key="1">
    <citation type="journal article" date="2019" name="Int. J. Syst. Evol. Microbiol.">
        <title>The Global Catalogue of Microorganisms (GCM) 10K type strain sequencing project: providing services to taxonomists for standard genome sequencing and annotation.</title>
        <authorList>
            <consortium name="The Broad Institute Genomics Platform"/>
            <consortium name="The Broad Institute Genome Sequencing Center for Infectious Disease"/>
            <person name="Wu L."/>
            <person name="Ma J."/>
        </authorList>
    </citation>
    <scope>NUCLEOTIDE SEQUENCE [LARGE SCALE GENOMIC DNA]</scope>
    <source>
        <strain evidence="4 5">JCM 16014</strain>
    </source>
</reference>
<sequence>MSGARHVWTGLTGRVNLGVLTRWVSPDLVAAAVSGRVPPSGPRPSPLTPQFMVYFTLGLALWSQDSYEDVLDNLTAGVPELAGASVDKSSLHNARQKLGSAAMAEVFAQVAAAPVAGAGTAGAWWRGRLVLAVDGFVVDVKDSALNRVAFAAPTGAQPRAGYPQAKVVTLAECGTHGLRAAAIGGYLSPERELAEQVIGAAGPGNVVLFDAGFPSVRLFQLAAQQQVAVVMRAGAAIARNPVQLLPDGSCLATLDTVKKSGAKRIGQVTVRVIEYQVGGHKVRLLTNLLDPNTAPAAELAALYAQRWQTEQTFREIKTIQQGHEYVLRSGSPELVRAEIWGHLIVHLCLNRLKTMIADQRGMDPDRISFIKVLKHARRTVIAQLAHTVKAATAIATAMAADLSRYLNPAQHPRTSYRSTKRIRHRYPRRPHTRIGKPVTTPAPHHTITLIPTTT</sequence>
<dbReference type="Pfam" id="PF13006">
    <property type="entry name" value="Nterm_IS4"/>
    <property type="match status" value="1"/>
</dbReference>
<dbReference type="InterPro" id="IPR002559">
    <property type="entry name" value="Transposase_11"/>
</dbReference>
<dbReference type="InterPro" id="IPR024473">
    <property type="entry name" value="Transposases_IS4_N"/>
</dbReference>
<dbReference type="InterPro" id="IPR012337">
    <property type="entry name" value="RNaseH-like_sf"/>
</dbReference>
<comment type="caution">
    <text evidence="4">The sequence shown here is derived from an EMBL/GenBank/DDBJ whole genome shotgun (WGS) entry which is preliminary data.</text>
</comment>
<gene>
    <name evidence="4" type="ORF">GCM10009839_90520</name>
</gene>
<organism evidence="4 5">
    <name type="scientific">Catenulispora yoronensis</name>
    <dbReference type="NCBI Taxonomy" id="450799"/>
    <lineage>
        <taxon>Bacteria</taxon>
        <taxon>Bacillati</taxon>
        <taxon>Actinomycetota</taxon>
        <taxon>Actinomycetes</taxon>
        <taxon>Catenulisporales</taxon>
        <taxon>Catenulisporaceae</taxon>
        <taxon>Catenulispora</taxon>
    </lineage>
</organism>
<evidence type="ECO:0000313" key="4">
    <source>
        <dbReference type="EMBL" id="GAA2064840.1"/>
    </source>
</evidence>
<evidence type="ECO:0000256" key="1">
    <source>
        <dbReference type="SAM" id="MobiDB-lite"/>
    </source>
</evidence>
<protein>
    <submittedName>
        <fullName evidence="4">IS4 family transposase</fullName>
    </submittedName>
</protein>
<dbReference type="PANTHER" id="PTHR37529">
    <property type="entry name" value="TRANSPOSASE INSG FOR INSERTION SEQUENCE ELEMENT IS4-RELATED"/>
    <property type="match status" value="1"/>
</dbReference>
<feature type="domain" description="Transposase IS4-like" evidence="2">
    <location>
        <begin position="126"/>
        <end position="347"/>
    </location>
</feature>
<dbReference type="RefSeq" id="WP_344671952.1">
    <property type="nucleotide sequence ID" value="NZ_BAAAQN010000098.1"/>
</dbReference>
<feature type="domain" description="Transposase IS4 N-terminal" evidence="3">
    <location>
        <begin position="15"/>
        <end position="108"/>
    </location>
</feature>
<name>A0ABN2VQF6_9ACTN</name>
<evidence type="ECO:0000259" key="3">
    <source>
        <dbReference type="Pfam" id="PF13006"/>
    </source>
</evidence>
<keyword evidence="5" id="KW-1185">Reference proteome</keyword>
<dbReference type="PANTHER" id="PTHR37529:SF1">
    <property type="entry name" value="TRANSPOSASE INSG FOR INSERTION SEQUENCE ELEMENT IS4-RELATED"/>
    <property type="match status" value="1"/>
</dbReference>
<dbReference type="InterPro" id="IPR047952">
    <property type="entry name" value="Transpos_IS4"/>
</dbReference>
<evidence type="ECO:0000313" key="5">
    <source>
        <dbReference type="Proteomes" id="UP001500751"/>
    </source>
</evidence>